<dbReference type="SUPFAM" id="SSF103473">
    <property type="entry name" value="MFS general substrate transporter"/>
    <property type="match status" value="1"/>
</dbReference>
<dbReference type="GO" id="GO:0022857">
    <property type="term" value="F:transmembrane transporter activity"/>
    <property type="evidence" value="ECO:0007669"/>
    <property type="project" value="InterPro"/>
</dbReference>
<evidence type="ECO:0000256" key="1">
    <source>
        <dbReference type="ARBA" id="ARBA00004651"/>
    </source>
</evidence>
<accession>A0AAW8M8I6</accession>
<feature type="transmembrane region" description="Helical" evidence="6">
    <location>
        <begin position="94"/>
        <end position="113"/>
    </location>
</feature>
<dbReference type="InterPro" id="IPR036259">
    <property type="entry name" value="MFS_trans_sf"/>
</dbReference>
<feature type="transmembrane region" description="Helical" evidence="6">
    <location>
        <begin position="223"/>
        <end position="242"/>
    </location>
</feature>
<keyword evidence="2" id="KW-1003">Cell membrane</keyword>
<keyword evidence="3 6" id="KW-0812">Transmembrane</keyword>
<keyword evidence="5 6" id="KW-0472">Membrane</keyword>
<evidence type="ECO:0000256" key="6">
    <source>
        <dbReference type="SAM" id="Phobius"/>
    </source>
</evidence>
<feature type="transmembrane region" description="Helical" evidence="6">
    <location>
        <begin position="25"/>
        <end position="42"/>
    </location>
</feature>
<evidence type="ECO:0000256" key="5">
    <source>
        <dbReference type="ARBA" id="ARBA00023136"/>
    </source>
</evidence>
<dbReference type="Pfam" id="PF07690">
    <property type="entry name" value="MFS_1"/>
    <property type="match status" value="1"/>
</dbReference>
<proteinExistence type="predicted"/>
<name>A0AAW8M8I6_9PSED</name>
<protein>
    <submittedName>
        <fullName evidence="8">MFS family arabinose efflux permease</fullName>
    </submittedName>
</protein>
<comment type="caution">
    <text evidence="8">The sequence shown here is derived from an EMBL/GenBank/DDBJ whole genome shotgun (WGS) entry which is preliminary data.</text>
</comment>
<dbReference type="PANTHER" id="PTHR43124">
    <property type="entry name" value="PURINE EFFLUX PUMP PBUE"/>
    <property type="match status" value="1"/>
</dbReference>
<feature type="transmembrane region" description="Helical" evidence="6">
    <location>
        <begin position="377"/>
        <end position="396"/>
    </location>
</feature>
<dbReference type="PROSITE" id="PS50850">
    <property type="entry name" value="MFS"/>
    <property type="match status" value="1"/>
</dbReference>
<organism evidence="8 9">
    <name type="scientific">Pseudomonas brassicacearum</name>
    <dbReference type="NCBI Taxonomy" id="930166"/>
    <lineage>
        <taxon>Bacteria</taxon>
        <taxon>Pseudomonadati</taxon>
        <taxon>Pseudomonadota</taxon>
        <taxon>Gammaproteobacteria</taxon>
        <taxon>Pseudomonadales</taxon>
        <taxon>Pseudomonadaceae</taxon>
        <taxon>Pseudomonas</taxon>
    </lineage>
</organism>
<feature type="transmembrane region" description="Helical" evidence="6">
    <location>
        <begin position="62"/>
        <end position="82"/>
    </location>
</feature>
<dbReference type="Gene3D" id="1.20.1250.20">
    <property type="entry name" value="MFS general substrate transporter like domains"/>
    <property type="match status" value="1"/>
</dbReference>
<keyword evidence="4 6" id="KW-1133">Transmembrane helix</keyword>
<dbReference type="CDD" id="cd17324">
    <property type="entry name" value="MFS_NepI_like"/>
    <property type="match status" value="1"/>
</dbReference>
<evidence type="ECO:0000256" key="2">
    <source>
        <dbReference type="ARBA" id="ARBA00022475"/>
    </source>
</evidence>
<dbReference type="PANTHER" id="PTHR43124:SF5">
    <property type="entry name" value="PURINE RIBONUCLEOSIDE EFFLUX PUMP NEPI"/>
    <property type="match status" value="1"/>
</dbReference>
<feature type="transmembrane region" description="Helical" evidence="6">
    <location>
        <begin position="262"/>
        <end position="282"/>
    </location>
</feature>
<comment type="subcellular location">
    <subcellularLocation>
        <location evidence="1">Cell membrane</location>
        <topology evidence="1">Multi-pass membrane protein</topology>
    </subcellularLocation>
</comment>
<evidence type="ECO:0000313" key="8">
    <source>
        <dbReference type="EMBL" id="MDR6958055.1"/>
    </source>
</evidence>
<feature type="transmembrane region" description="Helical" evidence="6">
    <location>
        <begin position="314"/>
        <end position="336"/>
    </location>
</feature>
<gene>
    <name evidence="8" type="ORF">J2W43_002036</name>
</gene>
<feature type="transmembrane region" description="Helical" evidence="6">
    <location>
        <begin position="348"/>
        <end position="371"/>
    </location>
</feature>
<dbReference type="InterPro" id="IPR020846">
    <property type="entry name" value="MFS_dom"/>
</dbReference>
<feature type="transmembrane region" description="Helical" evidence="6">
    <location>
        <begin position="183"/>
        <end position="202"/>
    </location>
</feature>
<feature type="transmembrane region" description="Helical" evidence="6">
    <location>
        <begin position="289"/>
        <end position="308"/>
    </location>
</feature>
<feature type="transmembrane region" description="Helical" evidence="6">
    <location>
        <begin position="119"/>
        <end position="140"/>
    </location>
</feature>
<dbReference type="EMBL" id="JAVDVC010000003">
    <property type="protein sequence ID" value="MDR6958055.1"/>
    <property type="molecule type" value="Genomic_DNA"/>
</dbReference>
<dbReference type="AlphaFoldDB" id="A0AAW8M8I6"/>
<evidence type="ECO:0000259" key="7">
    <source>
        <dbReference type="PROSITE" id="PS50850"/>
    </source>
</evidence>
<evidence type="ECO:0000256" key="4">
    <source>
        <dbReference type="ARBA" id="ARBA00022989"/>
    </source>
</evidence>
<dbReference type="InterPro" id="IPR011701">
    <property type="entry name" value="MFS"/>
</dbReference>
<dbReference type="InterPro" id="IPR050189">
    <property type="entry name" value="MFS_Efflux_Transporters"/>
</dbReference>
<feature type="domain" description="Major facilitator superfamily (MFS) profile" evidence="7">
    <location>
        <begin position="28"/>
        <end position="402"/>
    </location>
</feature>
<reference evidence="8" key="1">
    <citation type="submission" date="2023-07" db="EMBL/GenBank/DDBJ databases">
        <title>Sorghum-associated microbial communities from plants grown in Nebraska, USA.</title>
        <authorList>
            <person name="Schachtman D."/>
        </authorList>
    </citation>
    <scope>NUCLEOTIDE SEQUENCE</scope>
    <source>
        <strain evidence="8">3432</strain>
    </source>
</reference>
<feature type="transmembrane region" description="Helical" evidence="6">
    <location>
        <begin position="152"/>
        <end position="171"/>
    </location>
</feature>
<dbReference type="Proteomes" id="UP001252613">
    <property type="component" value="Unassembled WGS sequence"/>
</dbReference>
<sequence>MLEMISNALDAAPGSVTGAEPTTPAWTAVFSLAMGVFGLLTAEYLPASLLTPMASDLSVSEALAGQAVTVTAVVALFAGLLVPGLTRTLDRRTVLLGFSALMIASNLLVAMSSSLVVLLLMRVLLGIALGGFWSMAAAVAMRLVPAKWVPRALSIIFSGIAVGTVVSVPLGSYLGGLFGWRSAFYAAAAVGVLTLIFQWFTLPRMAPRKMARTASVLELLRRPGIAIGMLGCVLAHTGQYALFTYIRPALESVVPIDTDGLALMLLGFGAANFVGTLVTGWLMERSLRLTLILMPALVAVAAFAMISLPLQAPGLALAVALWGLAFGGVPVAWSNWVARAVPDQAETAGGMVVAAVQSSIAAGAALGGLVFGFGGVMGVFIIAGAVMLLAALMIALRVRVELPKPAGGELSGHSRLAL</sequence>
<evidence type="ECO:0000256" key="3">
    <source>
        <dbReference type="ARBA" id="ARBA00022692"/>
    </source>
</evidence>
<dbReference type="GO" id="GO:0005886">
    <property type="term" value="C:plasma membrane"/>
    <property type="evidence" value="ECO:0007669"/>
    <property type="project" value="UniProtKB-SubCell"/>
</dbReference>
<evidence type="ECO:0000313" key="9">
    <source>
        <dbReference type="Proteomes" id="UP001252613"/>
    </source>
</evidence>